<keyword evidence="3" id="KW-1185">Reference proteome</keyword>
<dbReference type="Proteomes" id="UP001143362">
    <property type="component" value="Unassembled WGS sequence"/>
</dbReference>
<feature type="domain" description="Transposase IS200-like" evidence="1">
    <location>
        <begin position="14"/>
        <end position="187"/>
    </location>
</feature>
<proteinExistence type="predicted"/>
<dbReference type="PANTHER" id="PTHR34322:SF2">
    <property type="entry name" value="TRANSPOSASE IS200-LIKE DOMAIN-CONTAINING PROTEIN"/>
    <property type="match status" value="1"/>
</dbReference>
<dbReference type="InterPro" id="IPR036515">
    <property type="entry name" value="Transposase_17_sf"/>
</dbReference>
<protein>
    <submittedName>
        <fullName evidence="2">Transposase</fullName>
    </submittedName>
</protein>
<name>A0ABT3TM81_9GAMM</name>
<sequence length="339" mass="38378">MTTPRRTQISLDDTPYYHCISRCVRRAFLCGKDRYSGQDFSHRRQWLLDRIKQVAAAFAVDIAAYAIMNNHYHLVLRVDRKQAQSWTDHEVIERWCTLFRGPLLVQGYLCGEALSAAEGETVSAIAGVWRKRLMDISWYMRCLNEYVARQANREDGCTGRFWEGRFKAQALLDDRAVLSCMAYVDLNPVRAGLAQGLTDSDFTSIQERLWELSDRQQRAQEPEVDVHTSTASLLPFTGAQAGAGMGTQLPVTLRAYIELVDWTGRVVRADKRGAIARDAPPALRALQLDSDQWLELTLDVQRRSVQAVGHPAALARFNQARGRRWSNGQSMLGRVYGSP</sequence>
<reference evidence="2" key="1">
    <citation type="submission" date="2019-02" db="EMBL/GenBank/DDBJ databases">
        <authorList>
            <person name="Li S.-H."/>
        </authorList>
    </citation>
    <scope>NUCLEOTIDE SEQUENCE</scope>
    <source>
        <strain evidence="2">IMCC14734</strain>
    </source>
</reference>
<evidence type="ECO:0000313" key="2">
    <source>
        <dbReference type="EMBL" id="MCX2983437.1"/>
    </source>
</evidence>
<evidence type="ECO:0000259" key="1">
    <source>
        <dbReference type="SMART" id="SM01321"/>
    </source>
</evidence>
<comment type="caution">
    <text evidence="2">The sequence shown here is derived from an EMBL/GenBank/DDBJ whole genome shotgun (WGS) entry which is preliminary data.</text>
</comment>
<dbReference type="SMART" id="SM01321">
    <property type="entry name" value="Y1_Tnp"/>
    <property type="match status" value="1"/>
</dbReference>
<dbReference type="Gene3D" id="3.30.70.1290">
    <property type="entry name" value="Transposase IS200-like"/>
    <property type="match status" value="1"/>
</dbReference>
<dbReference type="RefSeq" id="WP_279247478.1">
    <property type="nucleotide sequence ID" value="NZ_SHNN01000008.1"/>
</dbReference>
<evidence type="ECO:0000313" key="3">
    <source>
        <dbReference type="Proteomes" id="UP001143362"/>
    </source>
</evidence>
<accession>A0ABT3TM81</accession>
<dbReference type="PANTHER" id="PTHR34322">
    <property type="entry name" value="TRANSPOSASE, Y1_TNP DOMAIN-CONTAINING"/>
    <property type="match status" value="1"/>
</dbReference>
<dbReference type="SUPFAM" id="SSF143422">
    <property type="entry name" value="Transposase IS200-like"/>
    <property type="match status" value="1"/>
</dbReference>
<dbReference type="InterPro" id="IPR002686">
    <property type="entry name" value="Transposase_17"/>
</dbReference>
<dbReference type="EMBL" id="SHNN01000008">
    <property type="protein sequence ID" value="MCX2983437.1"/>
    <property type="molecule type" value="Genomic_DNA"/>
</dbReference>
<gene>
    <name evidence="2" type="ORF">EYC98_21465</name>
</gene>
<organism evidence="2 3">
    <name type="scientific">Candidatus Litorirhabdus singularis</name>
    <dbReference type="NCBI Taxonomy" id="2518993"/>
    <lineage>
        <taxon>Bacteria</taxon>
        <taxon>Pseudomonadati</taxon>
        <taxon>Pseudomonadota</taxon>
        <taxon>Gammaproteobacteria</taxon>
        <taxon>Cellvibrionales</taxon>
        <taxon>Halieaceae</taxon>
        <taxon>Candidatus Litorirhabdus</taxon>
    </lineage>
</organism>